<evidence type="ECO:0000256" key="2">
    <source>
        <dbReference type="ARBA" id="ARBA00012513"/>
    </source>
</evidence>
<evidence type="ECO:0000256" key="1">
    <source>
        <dbReference type="ARBA" id="ARBA00004479"/>
    </source>
</evidence>
<dbReference type="Gene3D" id="3.30.200.20">
    <property type="entry name" value="Phosphorylase Kinase, domain 1"/>
    <property type="match status" value="1"/>
</dbReference>
<dbReference type="PROSITE" id="PS50011">
    <property type="entry name" value="PROTEIN_KINASE_DOM"/>
    <property type="match status" value="1"/>
</dbReference>
<dbReference type="InterPro" id="IPR000719">
    <property type="entry name" value="Prot_kinase_dom"/>
</dbReference>
<comment type="subcellular location">
    <subcellularLocation>
        <location evidence="1">Membrane</location>
        <topology evidence="1">Single-pass type I membrane protein</topology>
    </subcellularLocation>
</comment>
<evidence type="ECO:0000313" key="17">
    <source>
        <dbReference type="Proteomes" id="UP001479436"/>
    </source>
</evidence>
<dbReference type="Pfam" id="PF06479">
    <property type="entry name" value="Ribonuc_2-5A"/>
    <property type="match status" value="1"/>
</dbReference>
<reference evidence="16 17" key="1">
    <citation type="submission" date="2023-04" db="EMBL/GenBank/DDBJ databases">
        <title>Genome of Basidiobolus ranarum AG-B5.</title>
        <authorList>
            <person name="Stajich J.E."/>
            <person name="Carter-House D."/>
            <person name="Gryganskyi A."/>
        </authorList>
    </citation>
    <scope>NUCLEOTIDE SEQUENCE [LARGE SCALE GENOMIC DNA]</scope>
    <source>
        <strain evidence="16 17">AG-B5</strain>
    </source>
</reference>
<proteinExistence type="predicted"/>
<dbReference type="PANTHER" id="PTHR13954">
    <property type="entry name" value="IRE1-RELATED"/>
    <property type="match status" value="1"/>
</dbReference>
<dbReference type="GO" id="GO:0004674">
    <property type="term" value="F:protein serine/threonine kinase activity"/>
    <property type="evidence" value="ECO:0007669"/>
    <property type="project" value="UniProtKB-EC"/>
</dbReference>
<dbReference type="PROSITE" id="PS00108">
    <property type="entry name" value="PROTEIN_KINASE_ST"/>
    <property type="match status" value="1"/>
</dbReference>
<dbReference type="PANTHER" id="PTHR13954:SF6">
    <property type="entry name" value="NON-SPECIFIC SERINE_THREONINE PROTEIN KINASE"/>
    <property type="match status" value="1"/>
</dbReference>
<evidence type="ECO:0000256" key="5">
    <source>
        <dbReference type="ARBA" id="ARBA00022692"/>
    </source>
</evidence>
<dbReference type="Pfam" id="PF00069">
    <property type="entry name" value="Pkinase"/>
    <property type="match status" value="1"/>
</dbReference>
<keyword evidence="3" id="KW-0723">Serine/threonine-protein kinase</keyword>
<dbReference type="Gene3D" id="1.20.1440.180">
    <property type="entry name" value="KEN domain"/>
    <property type="match status" value="1"/>
</dbReference>
<evidence type="ECO:0000256" key="13">
    <source>
        <dbReference type="SAM" id="Phobius"/>
    </source>
</evidence>
<gene>
    <name evidence="16" type="primary">IRE1_1</name>
    <name evidence="16" type="ORF">K7432_004648</name>
</gene>
<sequence length="930" mass="105014">MSLYLWRYIFFCLTIFGLFKGFNVLVSAFSNSNVPSKNTDLGIVDPLSTPVVLDLIVVSTLDGLLHGVSRFTGKVIWTWDSASEILAKTSKPVSSTPPQNGYRFVKPSGNKELVRLEDIPAKDKVIYVPELLGEGGIYKLDQATSSLEKLPYTIKELVDKSPLRSGEVIYMGSKSTKYYAIDPRTGLLLQTFGDNSSGESGEVSTSSSGVLFLGKAEYKLAIYNEVKGKYEANITYSEFIGDAFEQPESLSAINQAHLSTGFLPTDPVTNQDSYAHLFNSPIISKFDILDLNRRYIASKQPLITSPKDEPNKRYVVEFNDTVLVFPREGSFASKQQLGGSPKVLEIECPNITEEPISFRAKLWDYTKRRGPFMGLIIIILYLLWHFKLMTLQTWYYCKEILMQVGHYLQDKLDEMYTVVFSKTGYARVAKQDNNGKEQTTGDNVNTPSTPKSKKKKKGGKSNKNLQISPAVEQVKPTPPVVEKIKGSLQLNSLNVSDTILGYGSHGTIVYKGSFDGRDVAVKRLLIDFYDVADHEVKLLRESDDHPNVIRYYCKEQCDRFMYIAVELCQASLFDSIEKGQLSDAASLIASVPPSKILYQIISGIHYLHSLKIIHRDIKPQNILISTPKQLYDKTNPPQILISDFGLCKKLEGEQSSFNNTTNSPAGTIGWRAPECLSSDVITSLDFDESETSTSSLHLDSTLPPRPTRITRAIDIFSAGCVFYYVLSGGEHPFGDRFVREGNILRGKYSLNKIDEMVEEGIEAKDLIGRMIAMNPRHRPSAYAIMLHPYFWTPAKRLAFLQDVSDRFEVEERDPPSLLLQALEDNAENVVGDDWYGRIDRVLIDNLGRYRRYDGYRIQDLLRAMRNKKHHYQDLPDHVKRSLGPLPHGFLGYFTSRFPNLFLHVYYTIADNPGLRQEHVFQPYFLAPSEL</sequence>
<dbReference type="InterPro" id="IPR015943">
    <property type="entry name" value="WD40/YVTN_repeat-like_dom_sf"/>
</dbReference>
<dbReference type="SUPFAM" id="SSF56112">
    <property type="entry name" value="Protein kinase-like (PK-like)"/>
    <property type="match status" value="1"/>
</dbReference>
<evidence type="ECO:0000259" key="14">
    <source>
        <dbReference type="PROSITE" id="PS50011"/>
    </source>
</evidence>
<dbReference type="InterPro" id="IPR045133">
    <property type="entry name" value="IRE1/2-like"/>
</dbReference>
<dbReference type="EMBL" id="JASJQH010007040">
    <property type="protein sequence ID" value="KAK9719627.1"/>
    <property type="molecule type" value="Genomic_DNA"/>
</dbReference>
<keyword evidence="8 16" id="KW-0418">Kinase</keyword>
<organism evidence="16 17">
    <name type="scientific">Basidiobolus ranarum</name>
    <dbReference type="NCBI Taxonomy" id="34480"/>
    <lineage>
        <taxon>Eukaryota</taxon>
        <taxon>Fungi</taxon>
        <taxon>Fungi incertae sedis</taxon>
        <taxon>Zoopagomycota</taxon>
        <taxon>Entomophthoromycotina</taxon>
        <taxon>Basidiobolomycetes</taxon>
        <taxon>Basidiobolales</taxon>
        <taxon>Basidiobolaceae</taxon>
        <taxon>Basidiobolus</taxon>
    </lineage>
</organism>
<comment type="caution">
    <text evidence="16">The sequence shown here is derived from an EMBL/GenBank/DDBJ whole genome shotgun (WGS) entry which is preliminary data.</text>
</comment>
<evidence type="ECO:0000256" key="11">
    <source>
        <dbReference type="ARBA" id="ARBA00023136"/>
    </source>
</evidence>
<dbReference type="SUPFAM" id="SSF50998">
    <property type="entry name" value="Quinoprotein alcohol dehydrogenase-like"/>
    <property type="match status" value="1"/>
</dbReference>
<dbReference type="InterPro" id="IPR010513">
    <property type="entry name" value="KEN_dom"/>
</dbReference>
<protein>
    <recommendedName>
        <fullName evidence="2">non-specific serine/threonine protein kinase</fullName>
        <ecNumber evidence="2">2.7.11.1</ecNumber>
    </recommendedName>
</protein>
<evidence type="ECO:0000256" key="12">
    <source>
        <dbReference type="SAM" id="MobiDB-lite"/>
    </source>
</evidence>
<feature type="domain" description="KEN" evidence="15">
    <location>
        <begin position="793"/>
        <end position="926"/>
    </location>
</feature>
<keyword evidence="10 13" id="KW-1133">Transmembrane helix</keyword>
<dbReference type="InterPro" id="IPR011009">
    <property type="entry name" value="Kinase-like_dom_sf"/>
</dbReference>
<feature type="transmembrane region" description="Helical" evidence="13">
    <location>
        <begin position="6"/>
        <end position="29"/>
    </location>
</feature>
<dbReference type="Gene3D" id="2.130.10.10">
    <property type="entry name" value="YVTN repeat-like/Quinoprotein amine dehydrogenase"/>
    <property type="match status" value="1"/>
</dbReference>
<dbReference type="InterPro" id="IPR008271">
    <property type="entry name" value="Ser/Thr_kinase_AS"/>
</dbReference>
<evidence type="ECO:0000259" key="15">
    <source>
        <dbReference type="PROSITE" id="PS51392"/>
    </source>
</evidence>
<feature type="transmembrane region" description="Helical" evidence="13">
    <location>
        <begin position="372"/>
        <end position="395"/>
    </location>
</feature>
<evidence type="ECO:0000256" key="4">
    <source>
        <dbReference type="ARBA" id="ARBA00022679"/>
    </source>
</evidence>
<keyword evidence="11 13" id="KW-0472">Membrane</keyword>
<evidence type="ECO:0000256" key="7">
    <source>
        <dbReference type="ARBA" id="ARBA00022741"/>
    </source>
</evidence>
<dbReference type="InterPro" id="IPR011047">
    <property type="entry name" value="Quinoprotein_ADH-like_sf"/>
</dbReference>
<evidence type="ECO:0000256" key="8">
    <source>
        <dbReference type="ARBA" id="ARBA00022777"/>
    </source>
</evidence>
<feature type="region of interest" description="Disordered" evidence="12">
    <location>
        <begin position="431"/>
        <end position="469"/>
    </location>
</feature>
<evidence type="ECO:0000313" key="16">
    <source>
        <dbReference type="EMBL" id="KAK9719627.1"/>
    </source>
</evidence>
<dbReference type="Proteomes" id="UP001479436">
    <property type="component" value="Unassembled WGS sequence"/>
</dbReference>
<dbReference type="EC" id="2.7.11.1" evidence="2"/>
<evidence type="ECO:0000256" key="10">
    <source>
        <dbReference type="ARBA" id="ARBA00022989"/>
    </source>
</evidence>
<dbReference type="SMART" id="SM00564">
    <property type="entry name" value="PQQ"/>
    <property type="match status" value="2"/>
</dbReference>
<dbReference type="SMART" id="SM00220">
    <property type="entry name" value="S_TKc"/>
    <property type="match status" value="1"/>
</dbReference>
<dbReference type="InterPro" id="IPR018391">
    <property type="entry name" value="PQQ_b-propeller_rpt"/>
</dbReference>
<dbReference type="CDD" id="cd13982">
    <property type="entry name" value="STKc_IRE1"/>
    <property type="match status" value="1"/>
</dbReference>
<name>A0ABR2W4A2_9FUNG</name>
<keyword evidence="7" id="KW-0547">Nucleotide-binding</keyword>
<feature type="compositionally biased region" description="Polar residues" evidence="12">
    <location>
        <begin position="436"/>
        <end position="450"/>
    </location>
</feature>
<feature type="domain" description="Protein kinase" evidence="14">
    <location>
        <begin position="494"/>
        <end position="790"/>
    </location>
</feature>
<evidence type="ECO:0000256" key="3">
    <source>
        <dbReference type="ARBA" id="ARBA00022527"/>
    </source>
</evidence>
<evidence type="ECO:0000256" key="9">
    <source>
        <dbReference type="ARBA" id="ARBA00022840"/>
    </source>
</evidence>
<dbReference type="Gene3D" id="1.10.510.10">
    <property type="entry name" value="Transferase(Phosphotransferase) domain 1"/>
    <property type="match status" value="1"/>
</dbReference>
<keyword evidence="4 16" id="KW-0808">Transferase</keyword>
<keyword evidence="17" id="KW-1185">Reference proteome</keyword>
<keyword evidence="5 13" id="KW-0812">Transmembrane</keyword>
<accession>A0ABR2W4A2</accession>
<feature type="compositionally biased region" description="Basic residues" evidence="12">
    <location>
        <begin position="451"/>
        <end position="460"/>
    </location>
</feature>
<evidence type="ECO:0000256" key="6">
    <source>
        <dbReference type="ARBA" id="ARBA00022729"/>
    </source>
</evidence>
<keyword evidence="6" id="KW-0732">Signal</keyword>
<dbReference type="CDD" id="cd10422">
    <property type="entry name" value="RNase_Ire1"/>
    <property type="match status" value="1"/>
</dbReference>
<dbReference type="SMART" id="SM00580">
    <property type="entry name" value="PUG"/>
    <property type="match status" value="1"/>
</dbReference>
<dbReference type="PROSITE" id="PS51392">
    <property type="entry name" value="KEN"/>
    <property type="match status" value="1"/>
</dbReference>
<keyword evidence="9" id="KW-0067">ATP-binding</keyword>
<dbReference type="InterPro" id="IPR038357">
    <property type="entry name" value="KEN_sf"/>
</dbReference>